<reference evidence="2" key="1">
    <citation type="submission" date="2016-07" db="EMBL/GenBank/DDBJ databases">
        <authorList>
            <person name="Bretaudeau A."/>
        </authorList>
    </citation>
    <scope>NUCLEOTIDE SEQUENCE</scope>
    <source>
        <strain evidence="2">Rice</strain>
        <tissue evidence="2">Whole body</tissue>
    </source>
</reference>
<sequence length="147" mass="16682">MITDNSCNSAEISETHRHRKTWPASYASYAMDFSLSCIETHATASTDPMCTHFSHQHMVYVLPYTGHNSRLRATTEKFSKNRKKKIPRNTSPNLGIEPLPGSAKLSNGFSHRVRGEREWILLLTKNHPDPTPAFRTTAPMYLQPNNV</sequence>
<proteinExistence type="predicted"/>
<protein>
    <submittedName>
        <fullName evidence="2">SFRICE_009577</fullName>
    </submittedName>
</protein>
<evidence type="ECO:0000256" key="1">
    <source>
        <dbReference type="SAM" id="MobiDB-lite"/>
    </source>
</evidence>
<accession>A0A2H1WWR4</accession>
<dbReference type="EMBL" id="ODYU01011594">
    <property type="protein sequence ID" value="SOQ57432.1"/>
    <property type="molecule type" value="Genomic_DNA"/>
</dbReference>
<dbReference type="AlphaFoldDB" id="A0A2H1WWR4"/>
<name>A0A2H1WWR4_SPOFR</name>
<organism evidence="2">
    <name type="scientific">Spodoptera frugiperda</name>
    <name type="common">Fall armyworm</name>
    <dbReference type="NCBI Taxonomy" id="7108"/>
    <lineage>
        <taxon>Eukaryota</taxon>
        <taxon>Metazoa</taxon>
        <taxon>Ecdysozoa</taxon>
        <taxon>Arthropoda</taxon>
        <taxon>Hexapoda</taxon>
        <taxon>Insecta</taxon>
        <taxon>Pterygota</taxon>
        <taxon>Neoptera</taxon>
        <taxon>Endopterygota</taxon>
        <taxon>Lepidoptera</taxon>
        <taxon>Glossata</taxon>
        <taxon>Ditrysia</taxon>
        <taxon>Noctuoidea</taxon>
        <taxon>Noctuidae</taxon>
        <taxon>Amphipyrinae</taxon>
        <taxon>Spodoptera</taxon>
    </lineage>
</organism>
<feature type="region of interest" description="Disordered" evidence="1">
    <location>
        <begin position="79"/>
        <end position="102"/>
    </location>
</feature>
<evidence type="ECO:0000313" key="2">
    <source>
        <dbReference type="EMBL" id="SOQ57432.1"/>
    </source>
</evidence>
<gene>
    <name evidence="2" type="ORF">SFRICE_009577</name>
</gene>